<protein>
    <recommendedName>
        <fullName evidence="10 11">UDP-N-acetylmuramoyl-tripeptide--D-alanyl-D-alanine ligase</fullName>
        <ecNumber evidence="10 11">6.3.2.10</ecNumber>
    </recommendedName>
    <alternativeName>
        <fullName evidence="10">D-alanyl-D-alanine-adding enzyme</fullName>
    </alternativeName>
</protein>
<evidence type="ECO:0000256" key="3">
    <source>
        <dbReference type="ARBA" id="ARBA00022618"/>
    </source>
</evidence>
<dbReference type="EMBL" id="FMZX01000002">
    <property type="protein sequence ID" value="SDC73399.1"/>
    <property type="molecule type" value="Genomic_DNA"/>
</dbReference>
<dbReference type="InterPro" id="IPR036615">
    <property type="entry name" value="Mur_ligase_C_dom_sf"/>
</dbReference>
<dbReference type="EC" id="6.3.2.10" evidence="10 11"/>
<dbReference type="Pfam" id="PF08245">
    <property type="entry name" value="Mur_ligase_M"/>
    <property type="match status" value="1"/>
</dbReference>
<dbReference type="RefSeq" id="WP_090661963.1">
    <property type="nucleotide sequence ID" value="NZ_FMZX01000002.1"/>
</dbReference>
<evidence type="ECO:0000256" key="7">
    <source>
        <dbReference type="ARBA" id="ARBA00022984"/>
    </source>
</evidence>
<dbReference type="Gene3D" id="3.90.190.20">
    <property type="entry name" value="Mur ligase, C-terminal domain"/>
    <property type="match status" value="1"/>
</dbReference>
<reference evidence="15 16" key="1">
    <citation type="submission" date="2016-10" db="EMBL/GenBank/DDBJ databases">
        <authorList>
            <person name="de Groot N.N."/>
        </authorList>
    </citation>
    <scope>NUCLEOTIDE SEQUENCE [LARGE SCALE GENOMIC DNA]</scope>
    <source>
        <strain evidence="15 16">CPCC 100156</strain>
    </source>
</reference>
<evidence type="ECO:0000256" key="2">
    <source>
        <dbReference type="ARBA" id="ARBA00022598"/>
    </source>
</evidence>
<evidence type="ECO:0000256" key="1">
    <source>
        <dbReference type="ARBA" id="ARBA00022490"/>
    </source>
</evidence>
<dbReference type="GO" id="GO:0005524">
    <property type="term" value="F:ATP binding"/>
    <property type="evidence" value="ECO:0007669"/>
    <property type="project" value="UniProtKB-UniRule"/>
</dbReference>
<comment type="similarity">
    <text evidence="10">Belongs to the MurCDEF family. MurF subfamily.</text>
</comment>
<feature type="domain" description="Mur ligase central" evidence="14">
    <location>
        <begin position="106"/>
        <end position="292"/>
    </location>
</feature>
<keyword evidence="16" id="KW-1185">Reference proteome</keyword>
<dbReference type="InterPro" id="IPR036565">
    <property type="entry name" value="Mur-like_cat_sf"/>
</dbReference>
<feature type="domain" description="Mur ligase C-terminal" evidence="13">
    <location>
        <begin position="335"/>
        <end position="438"/>
    </location>
</feature>
<keyword evidence="1 10" id="KW-0963">Cytoplasm</keyword>
<name>A0A1G6P025_9PROT</name>
<dbReference type="InterPro" id="IPR004101">
    <property type="entry name" value="Mur_ligase_C"/>
</dbReference>
<evidence type="ECO:0000256" key="11">
    <source>
        <dbReference type="RuleBase" id="RU004136"/>
    </source>
</evidence>
<feature type="domain" description="Mur ligase N-terminal catalytic" evidence="12">
    <location>
        <begin position="23"/>
        <end position="68"/>
    </location>
</feature>
<dbReference type="GO" id="GO:0009252">
    <property type="term" value="P:peptidoglycan biosynthetic process"/>
    <property type="evidence" value="ECO:0007669"/>
    <property type="project" value="UniProtKB-UniRule"/>
</dbReference>
<sequence length="455" mass="45774">MSLWTGQGLRAATGGSLGADVAIEGISIDSRSVAPGDLFIALRDARDGHDFVGDALARGAAAAMVDRDLPGLPGDAPLLRVGDTLAGLTALGAAGRARSAARVVAVTGSVGKTGTKEMLRLLLSGLGPTHAAVASYNNHWGVPLTLARMPAVSAHAVIEIGMNNPGEIAPLTRLARPHVALVTNVGAAHIGHLGSLEAIAREKGSIALGLEPGGIAVLPAEDPMLPVLRAAVGPQHRVMTFGPGGVVTVLEVEADAEGSTVTAEIAGQRATFRLGAPGAHLVRNAIGALAAVQALGADAAALAPRLAEYRAMPGRGALERVATPDGGTAMLLDEAFNGQPPSVRAALAVLRLLPARRRVAVLGQMGELGGFSVEEHRGLAPHVQAAADVVFLCGRDMPHLAAALPPGLVAAVTETSGELAPLVAAALRDGDAVLVKGSKATLMGKVLSALKGKAA</sequence>
<keyword evidence="9 10" id="KW-0961">Cell wall biogenesis/degradation</keyword>
<dbReference type="InterPro" id="IPR013221">
    <property type="entry name" value="Mur_ligase_cen"/>
</dbReference>
<dbReference type="PANTHER" id="PTHR43024:SF1">
    <property type="entry name" value="UDP-N-ACETYLMURAMOYL-TRIPEPTIDE--D-ALANYL-D-ALANINE LIGASE"/>
    <property type="match status" value="1"/>
</dbReference>
<keyword evidence="4 10" id="KW-0547">Nucleotide-binding</keyword>
<comment type="pathway">
    <text evidence="10 11">Cell wall biogenesis; peptidoglycan biosynthesis.</text>
</comment>
<comment type="catalytic activity">
    <reaction evidence="10 11">
        <text>D-alanyl-D-alanine + UDP-N-acetyl-alpha-D-muramoyl-L-alanyl-gamma-D-glutamyl-meso-2,6-diaminopimelate + ATP = UDP-N-acetyl-alpha-D-muramoyl-L-alanyl-gamma-D-glutamyl-meso-2,6-diaminopimeloyl-D-alanyl-D-alanine + ADP + phosphate + H(+)</text>
        <dbReference type="Rhea" id="RHEA:28374"/>
        <dbReference type="ChEBI" id="CHEBI:15378"/>
        <dbReference type="ChEBI" id="CHEBI:30616"/>
        <dbReference type="ChEBI" id="CHEBI:43474"/>
        <dbReference type="ChEBI" id="CHEBI:57822"/>
        <dbReference type="ChEBI" id="CHEBI:61386"/>
        <dbReference type="ChEBI" id="CHEBI:83905"/>
        <dbReference type="ChEBI" id="CHEBI:456216"/>
        <dbReference type="EC" id="6.3.2.10"/>
    </reaction>
</comment>
<dbReference type="InterPro" id="IPR000713">
    <property type="entry name" value="Mur_ligase_N"/>
</dbReference>
<dbReference type="InterPro" id="IPR005863">
    <property type="entry name" value="UDP-N-AcMur_synth"/>
</dbReference>
<evidence type="ECO:0000256" key="4">
    <source>
        <dbReference type="ARBA" id="ARBA00022741"/>
    </source>
</evidence>
<dbReference type="NCBIfam" id="TIGR01143">
    <property type="entry name" value="murF"/>
    <property type="match status" value="1"/>
</dbReference>
<evidence type="ECO:0000256" key="8">
    <source>
        <dbReference type="ARBA" id="ARBA00023306"/>
    </source>
</evidence>
<dbReference type="Pfam" id="PF01225">
    <property type="entry name" value="Mur_ligase"/>
    <property type="match status" value="1"/>
</dbReference>
<gene>
    <name evidence="10" type="primary">murF</name>
    <name evidence="15" type="ORF">SAMN04487779_1002215</name>
</gene>
<evidence type="ECO:0000256" key="10">
    <source>
        <dbReference type="HAMAP-Rule" id="MF_02019"/>
    </source>
</evidence>
<evidence type="ECO:0000256" key="9">
    <source>
        <dbReference type="ARBA" id="ARBA00023316"/>
    </source>
</evidence>
<keyword evidence="3 10" id="KW-0132">Cell division</keyword>
<evidence type="ECO:0000256" key="5">
    <source>
        <dbReference type="ARBA" id="ARBA00022840"/>
    </source>
</evidence>
<evidence type="ECO:0000313" key="15">
    <source>
        <dbReference type="EMBL" id="SDC73399.1"/>
    </source>
</evidence>
<dbReference type="Proteomes" id="UP000198925">
    <property type="component" value="Unassembled WGS sequence"/>
</dbReference>
<keyword evidence="2 10" id="KW-0436">Ligase</keyword>
<dbReference type="GO" id="GO:0051301">
    <property type="term" value="P:cell division"/>
    <property type="evidence" value="ECO:0007669"/>
    <property type="project" value="UniProtKB-KW"/>
</dbReference>
<dbReference type="GO" id="GO:0008360">
    <property type="term" value="P:regulation of cell shape"/>
    <property type="evidence" value="ECO:0007669"/>
    <property type="project" value="UniProtKB-KW"/>
</dbReference>
<dbReference type="SUPFAM" id="SSF63418">
    <property type="entry name" value="MurE/MurF N-terminal domain"/>
    <property type="match status" value="1"/>
</dbReference>
<dbReference type="HAMAP" id="MF_02019">
    <property type="entry name" value="MurF"/>
    <property type="match status" value="1"/>
</dbReference>
<keyword evidence="7 10" id="KW-0573">Peptidoglycan synthesis</keyword>
<comment type="subcellular location">
    <subcellularLocation>
        <location evidence="10 11">Cytoplasm</location>
    </subcellularLocation>
</comment>
<dbReference type="GO" id="GO:0008766">
    <property type="term" value="F:UDP-N-acetylmuramoylalanyl-D-glutamyl-2,6-diaminopimelate-D-alanyl-D-alanine ligase activity"/>
    <property type="evidence" value="ECO:0007669"/>
    <property type="project" value="RHEA"/>
</dbReference>
<keyword evidence="6 10" id="KW-0133">Cell shape</keyword>
<dbReference type="PANTHER" id="PTHR43024">
    <property type="entry name" value="UDP-N-ACETYLMURAMOYL-TRIPEPTIDE--D-ALANYL-D-ALANINE LIGASE"/>
    <property type="match status" value="1"/>
</dbReference>
<dbReference type="InterPro" id="IPR051046">
    <property type="entry name" value="MurCDEF_CellWall_CoF430Synth"/>
</dbReference>
<organism evidence="15 16">
    <name type="scientific">Belnapia rosea</name>
    <dbReference type="NCBI Taxonomy" id="938405"/>
    <lineage>
        <taxon>Bacteria</taxon>
        <taxon>Pseudomonadati</taxon>
        <taxon>Pseudomonadota</taxon>
        <taxon>Alphaproteobacteria</taxon>
        <taxon>Acetobacterales</taxon>
        <taxon>Roseomonadaceae</taxon>
        <taxon>Belnapia</taxon>
    </lineage>
</organism>
<evidence type="ECO:0000256" key="6">
    <source>
        <dbReference type="ARBA" id="ARBA00022960"/>
    </source>
</evidence>
<dbReference type="Gene3D" id="3.40.1390.10">
    <property type="entry name" value="MurE/MurF, N-terminal domain"/>
    <property type="match status" value="1"/>
</dbReference>
<dbReference type="SUPFAM" id="SSF53623">
    <property type="entry name" value="MurD-like peptide ligases, catalytic domain"/>
    <property type="match status" value="1"/>
</dbReference>
<accession>A0A1G6P025</accession>
<dbReference type="Pfam" id="PF02875">
    <property type="entry name" value="Mur_ligase_C"/>
    <property type="match status" value="1"/>
</dbReference>
<dbReference type="GO" id="GO:0005737">
    <property type="term" value="C:cytoplasm"/>
    <property type="evidence" value="ECO:0007669"/>
    <property type="project" value="UniProtKB-SubCell"/>
</dbReference>
<keyword evidence="5 10" id="KW-0067">ATP-binding</keyword>
<dbReference type="AlphaFoldDB" id="A0A1G6P025"/>
<evidence type="ECO:0000259" key="12">
    <source>
        <dbReference type="Pfam" id="PF01225"/>
    </source>
</evidence>
<dbReference type="Gene3D" id="3.40.1190.10">
    <property type="entry name" value="Mur-like, catalytic domain"/>
    <property type="match status" value="1"/>
</dbReference>
<dbReference type="GO" id="GO:0047480">
    <property type="term" value="F:UDP-N-acetylmuramoyl-tripeptide-D-alanyl-D-alanine ligase activity"/>
    <property type="evidence" value="ECO:0007669"/>
    <property type="project" value="UniProtKB-UniRule"/>
</dbReference>
<evidence type="ECO:0000259" key="14">
    <source>
        <dbReference type="Pfam" id="PF08245"/>
    </source>
</evidence>
<proteinExistence type="inferred from homology"/>
<evidence type="ECO:0000313" key="16">
    <source>
        <dbReference type="Proteomes" id="UP000198925"/>
    </source>
</evidence>
<comment type="caution">
    <text evidence="10">Lacks conserved residue(s) required for the propagation of feature annotation.</text>
</comment>
<dbReference type="SUPFAM" id="SSF53244">
    <property type="entry name" value="MurD-like peptide ligases, peptide-binding domain"/>
    <property type="match status" value="1"/>
</dbReference>
<evidence type="ECO:0000259" key="13">
    <source>
        <dbReference type="Pfam" id="PF02875"/>
    </source>
</evidence>
<dbReference type="GO" id="GO:0071555">
    <property type="term" value="P:cell wall organization"/>
    <property type="evidence" value="ECO:0007669"/>
    <property type="project" value="UniProtKB-KW"/>
</dbReference>
<dbReference type="STRING" id="938405.SAMN02927895_01944"/>
<keyword evidence="8 10" id="KW-0131">Cell cycle</keyword>
<comment type="function">
    <text evidence="10 11">Involved in cell wall formation. Catalyzes the final step in the synthesis of UDP-N-acetylmuramoyl-pentapeptide, the precursor of murein.</text>
</comment>
<dbReference type="InterPro" id="IPR035911">
    <property type="entry name" value="MurE/MurF_N"/>
</dbReference>
<dbReference type="UniPathway" id="UPA00219"/>